<accession>A0A1X9SSM3</accession>
<feature type="domain" description="Spore protein YkvP/CgeB glycosyl transferase-like" evidence="1">
    <location>
        <begin position="208"/>
        <end position="343"/>
    </location>
</feature>
<dbReference type="Pfam" id="PF13524">
    <property type="entry name" value="Glyco_trans_1_2"/>
    <property type="match status" value="1"/>
</dbReference>
<evidence type="ECO:0000313" key="2">
    <source>
        <dbReference type="EMBL" id="ARQ99264.1"/>
    </source>
</evidence>
<dbReference type="Gene3D" id="3.40.50.2000">
    <property type="entry name" value="Glycogen Phosphorylase B"/>
    <property type="match status" value="1"/>
</dbReference>
<accession>A0A381D9W7</accession>
<dbReference type="EMBL" id="CP018788">
    <property type="protein sequence ID" value="ARQ99264.1"/>
    <property type="molecule type" value="Genomic_DNA"/>
</dbReference>
<sequence length="350" mass="41471">MKIALISDKLTMDSLFAEDGISVVNVLMCNYKNIFKQWKPDILFVESAWLGYDNLWKYKIASYPDYPKCNNKQLKKIINLIKKLGFLERNNNQLKKLVEYAKDLKIPTIFWNKEDGVHFDRFINSAKLFDYIFTVDENCIDRYKAIVGSSTPVNTLMFAIQPKFHYFTDFNITNNRANFVGSYSTHIHDNRRRWQDMMFKLTSQIFGLDVYDRNSERKSNIYRYPNIDNVNIFPSVSYKETADIYRDYLISLNVNTIENSPTMFSRRLIEILACGRIAITNDTPAIQKYFKDYCYSFKDEYELQDLLYKINKFGLDKHTQDKLKSAAEYIANNFTWKHRLEYIKEIVGII</sequence>
<dbReference type="KEGG" id="cdev:CIGN_0982"/>
<dbReference type="STRING" id="1660064.CIGN_0982"/>
<protein>
    <submittedName>
        <fullName evidence="2">Glycosyltransferase, family 1</fullName>
    </submittedName>
</protein>
<gene>
    <name evidence="2" type="ORF">CIGN_0982</name>
</gene>
<organism evidence="2 3">
    <name type="scientific">Campylobacter devanensis</name>
    <dbReference type="NCBI Taxonomy" id="3161138"/>
    <lineage>
        <taxon>Bacteria</taxon>
        <taxon>Pseudomonadati</taxon>
        <taxon>Campylobacterota</taxon>
        <taxon>Epsilonproteobacteria</taxon>
        <taxon>Campylobacterales</taxon>
        <taxon>Campylobacteraceae</taxon>
        <taxon>Campylobacter</taxon>
    </lineage>
</organism>
<dbReference type="AlphaFoldDB" id="A0A1X9SSM3"/>
<dbReference type="OrthoDB" id="8756565at2"/>
<reference evidence="2 3" key="1">
    <citation type="journal article" date="2017" name="Genome Biol. Evol.">
        <title>Comparative Genomic Analysis Identifies a Campylobacter Clade Deficient in Selenium Metabolism.</title>
        <authorList>
            <person name="Miller W.G."/>
            <person name="Yee E."/>
            <person name="Lopes B.S."/>
            <person name="Chapman M.H."/>
            <person name="Huynh S."/>
            <person name="Bono J.L."/>
            <person name="Parker C.T."/>
            <person name="Strachan N.J.C."/>
            <person name="Forbes K.J."/>
        </authorList>
    </citation>
    <scope>NUCLEOTIDE SEQUENCE [LARGE SCALE GENOMIC DNA]</scope>
    <source>
        <strain evidence="2 3">NCTC 13003</strain>
    </source>
</reference>
<dbReference type="InterPro" id="IPR055259">
    <property type="entry name" value="YkvP/CgeB_Glyco_trans-like"/>
</dbReference>
<evidence type="ECO:0000313" key="3">
    <source>
        <dbReference type="Proteomes" id="UP000194309"/>
    </source>
</evidence>
<name>A0A1X9SSM3_9BACT</name>
<evidence type="ECO:0000259" key="1">
    <source>
        <dbReference type="Pfam" id="PF13524"/>
    </source>
</evidence>
<dbReference type="Proteomes" id="UP000194309">
    <property type="component" value="Chromosome"/>
</dbReference>
<keyword evidence="3" id="KW-1185">Reference proteome</keyword>
<proteinExistence type="predicted"/>
<dbReference type="SUPFAM" id="SSF53756">
    <property type="entry name" value="UDP-Glycosyltransferase/glycogen phosphorylase"/>
    <property type="match status" value="1"/>
</dbReference>